<sequence>MKNTSAPIVYFLSASDRLNYGDLLFPLVFKEVLLKRNSQSSFVNCGLVESDLSDFGALPTISYRQLEKKVSDTGGYIVVGGGEVFFPVWGLLYSYISPVFSYFYSSYKIFKKIDEKIGLSKKLVSKTRQTSAFCVDLPNSKTFYNSVGGIGIKRISKNESEYASVKNNLQKAELVSVRDYATAESLSEIRPDVQTVPDSALIMSDVYPLDKLDKLISVGFKNLPDKYIVLQLGAKFEPNNLGFFIENIRSIAEKMNCKIVCCPIGLALGHDDHKILKKICEIASDFVYVAPQNLFDIMYTIACSEIYLGTSLHGFITAQSFGCKFVPLNKRVHKMARYAKTWTEHLGVNDCHDYEEDWSAVHTIIDSWDAEAAERLLQDQKSKVYNNINAMIDAMGSDS</sequence>
<organism evidence="2 3">
    <name type="scientific">Neiella marina</name>
    <dbReference type="NCBI Taxonomy" id="508461"/>
    <lineage>
        <taxon>Bacteria</taxon>
        <taxon>Pseudomonadati</taxon>
        <taxon>Pseudomonadota</taxon>
        <taxon>Gammaproteobacteria</taxon>
        <taxon>Alteromonadales</taxon>
        <taxon>Echinimonadaceae</taxon>
        <taxon>Neiella</taxon>
    </lineage>
</organism>
<dbReference type="Pfam" id="PF04230">
    <property type="entry name" value="PS_pyruv_trans"/>
    <property type="match status" value="1"/>
</dbReference>
<keyword evidence="3" id="KW-1185">Reference proteome</keyword>
<proteinExistence type="predicted"/>
<dbReference type="RefSeq" id="WP_087506709.1">
    <property type="nucleotide sequence ID" value="NZ_BMDX01000016.1"/>
</dbReference>
<protein>
    <recommendedName>
        <fullName evidence="1">Polysaccharide pyruvyl transferase domain-containing protein</fullName>
    </recommendedName>
</protein>
<name>A0A8J2U7H0_9GAMM</name>
<accession>A0A8J2U7H0</accession>
<dbReference type="EMBL" id="BMDX01000016">
    <property type="protein sequence ID" value="GGA84375.1"/>
    <property type="molecule type" value="Genomic_DNA"/>
</dbReference>
<dbReference type="AlphaFoldDB" id="A0A8J2U7H0"/>
<dbReference type="Proteomes" id="UP000619743">
    <property type="component" value="Unassembled WGS sequence"/>
</dbReference>
<dbReference type="OrthoDB" id="1425928at2"/>
<evidence type="ECO:0000313" key="3">
    <source>
        <dbReference type="Proteomes" id="UP000619743"/>
    </source>
</evidence>
<reference evidence="3" key="1">
    <citation type="journal article" date="2019" name="Int. J. Syst. Evol. Microbiol.">
        <title>The Global Catalogue of Microorganisms (GCM) 10K type strain sequencing project: providing services to taxonomists for standard genome sequencing and annotation.</title>
        <authorList>
            <consortium name="The Broad Institute Genomics Platform"/>
            <consortium name="The Broad Institute Genome Sequencing Center for Infectious Disease"/>
            <person name="Wu L."/>
            <person name="Ma J."/>
        </authorList>
    </citation>
    <scope>NUCLEOTIDE SEQUENCE [LARGE SCALE GENOMIC DNA]</scope>
    <source>
        <strain evidence="3">CGMCC 1.10130</strain>
    </source>
</reference>
<evidence type="ECO:0000259" key="1">
    <source>
        <dbReference type="Pfam" id="PF04230"/>
    </source>
</evidence>
<feature type="domain" description="Polysaccharide pyruvyl transferase" evidence="1">
    <location>
        <begin position="19"/>
        <end position="328"/>
    </location>
</feature>
<evidence type="ECO:0000313" key="2">
    <source>
        <dbReference type="EMBL" id="GGA84375.1"/>
    </source>
</evidence>
<dbReference type="InterPro" id="IPR007345">
    <property type="entry name" value="Polysacch_pyruvyl_Trfase"/>
</dbReference>
<gene>
    <name evidence="2" type="ORF">GCM10011369_28020</name>
</gene>
<comment type="caution">
    <text evidence="2">The sequence shown here is derived from an EMBL/GenBank/DDBJ whole genome shotgun (WGS) entry which is preliminary data.</text>
</comment>